<evidence type="ECO:0000313" key="2">
    <source>
        <dbReference type="EMBL" id="DAD85977.1"/>
    </source>
</evidence>
<evidence type="ECO:0000256" key="1">
    <source>
        <dbReference type="SAM" id="MobiDB-lite"/>
    </source>
</evidence>
<dbReference type="SUPFAM" id="SSF52266">
    <property type="entry name" value="SGNH hydrolase"/>
    <property type="match status" value="1"/>
</dbReference>
<proteinExistence type="predicted"/>
<name>A0A8S5MUG0_9VIRU</name>
<dbReference type="EMBL" id="BK014991">
    <property type="protein sequence ID" value="DAD85977.1"/>
    <property type="molecule type" value="Genomic_DNA"/>
</dbReference>
<feature type="region of interest" description="Disordered" evidence="1">
    <location>
        <begin position="121"/>
        <end position="141"/>
    </location>
</feature>
<accession>A0A8S5MUG0</accession>
<reference evidence="2" key="1">
    <citation type="journal article" date="2021" name="Proc. Natl. Acad. Sci. U.S.A.">
        <title>A Catalog of Tens of Thousands of Viruses from Human Metagenomes Reveals Hidden Associations with Chronic Diseases.</title>
        <authorList>
            <person name="Tisza M.J."/>
            <person name="Buck C.B."/>
        </authorList>
    </citation>
    <scope>NUCLEOTIDE SEQUENCE</scope>
    <source>
        <strain evidence="2">Ct4bw6</strain>
    </source>
</reference>
<dbReference type="InterPro" id="IPR036514">
    <property type="entry name" value="SGNH_hydro_sf"/>
</dbReference>
<organism evidence="2">
    <name type="scientific">Phage sp. ct4bw6</name>
    <dbReference type="NCBI Taxonomy" id="2826747"/>
    <lineage>
        <taxon>Viruses</taxon>
    </lineage>
</organism>
<protein>
    <submittedName>
        <fullName evidence="2">Uncharacterized protein</fullName>
    </submittedName>
</protein>
<sequence length="687" mass="69617">MADLTWYSREGADQRFLTKTEGTALASKEESTQGDLALGSRIDAVEATAGAALPAAVAAATYATKTELAQAQLGGGGQAPDLSGYLTRSDAAGTYVSKSDAQATYPTKSEVASTYATKSELAQAGGGGSPAPAPSTPSAPLAALPLRAGQGVPTVGFFGDSWSTESTMGQGFNLPSVVSRALGCVPAFSAVDGSGFGYSASGRDGFEVDARVNAVCAAAPNLIVTIGSLNADKVIDNGDATGSAITEAVKSFVTKVRAKLPQVPIVVLGPQPSSVARLQSRSANVNVKATKDGVDASGGLGNGVAFVDWLGVVDKQAVQWRDGRVSATGDVIIYGGVAYRVTAPWAPASGDTPLTPGAPVIQVSDVLSGTGNAGAPKGDGTRDTLLLSDETHPTKMGAAAFGAAAAKRIGDAVASLASWAKAQGPVVPVAPAAPPTPPPARGDGLPVMAWLPDGWGATGRAVYSSADLSAIAALKPSQVALPIQNTYDSANAAVAIPPSVNDNTNTKRQFVDNTVAGLLNIGVDVSGMVEAIDMFEAAGVEVLPNVRNGLLDSAAEWYRSSDGKIHTLLGKRTGKTYQTIHGRGQTKLRGILKAQYPAFTRVCDATDATADWHLTDPIKDAQKGILSAAKAGAGVWGAAKTVFPDGVWVLVASKDEQETAKSAAKAAGVTIVGWAVGTPEALAAIKA</sequence>
<dbReference type="Gene3D" id="3.40.50.1110">
    <property type="entry name" value="SGNH hydrolase"/>
    <property type="match status" value="1"/>
</dbReference>